<name>A0A0A0DG52_9STRE</name>
<evidence type="ECO:0000259" key="3">
    <source>
        <dbReference type="PROSITE" id="PS50943"/>
    </source>
</evidence>
<dbReference type="PROSITE" id="PS50943">
    <property type="entry name" value="HTH_CROC1"/>
    <property type="match status" value="1"/>
</dbReference>
<dbReference type="STRING" id="176090.SSIN_0505"/>
<evidence type="ECO:0000313" key="4">
    <source>
        <dbReference type="EMBL" id="KGM37711.1"/>
    </source>
</evidence>
<keyword evidence="2" id="KW-0472">Membrane</keyword>
<feature type="transmembrane region" description="Helical" evidence="2">
    <location>
        <begin position="111"/>
        <end position="128"/>
    </location>
</feature>
<evidence type="ECO:0000256" key="1">
    <source>
        <dbReference type="ARBA" id="ARBA00023125"/>
    </source>
</evidence>
<dbReference type="InterPro" id="IPR001387">
    <property type="entry name" value="Cro/C1-type_HTH"/>
</dbReference>
<protein>
    <submittedName>
        <fullName evidence="4">Transcriptional regulator, XRE family</fullName>
    </submittedName>
</protein>
<dbReference type="SMART" id="SM00530">
    <property type="entry name" value="HTH_XRE"/>
    <property type="match status" value="1"/>
</dbReference>
<dbReference type="Pfam" id="PF01381">
    <property type="entry name" value="HTH_3"/>
    <property type="match status" value="1"/>
</dbReference>
<dbReference type="PANTHER" id="PTHR46558:SF15">
    <property type="entry name" value="HELIX-TURN-HELIX DOMAIN PROTEIN"/>
    <property type="match status" value="1"/>
</dbReference>
<dbReference type="CDD" id="cd00093">
    <property type="entry name" value="HTH_XRE"/>
    <property type="match status" value="1"/>
</dbReference>
<dbReference type="RefSeq" id="WP_037615333.1">
    <property type="nucleotide sequence ID" value="NZ_JAJBHU010000001.1"/>
</dbReference>
<accession>A0A0A0DG52</accession>
<dbReference type="PANTHER" id="PTHR46558">
    <property type="entry name" value="TRACRIPTIONAL REGULATORY PROTEIN-RELATED-RELATED"/>
    <property type="match status" value="1"/>
</dbReference>
<dbReference type="GO" id="GO:0003677">
    <property type="term" value="F:DNA binding"/>
    <property type="evidence" value="ECO:0007669"/>
    <property type="project" value="UniProtKB-KW"/>
</dbReference>
<comment type="caution">
    <text evidence="4">The sequence shown here is derived from an EMBL/GenBank/DDBJ whole genome shotgun (WGS) entry which is preliminary data.</text>
</comment>
<keyword evidence="2" id="KW-0812">Transmembrane</keyword>
<feature type="transmembrane region" description="Helical" evidence="2">
    <location>
        <begin position="86"/>
        <end position="105"/>
    </location>
</feature>
<keyword evidence="1" id="KW-0238">DNA-binding</keyword>
<organism evidence="4 5">
    <name type="scientific">Streptococcus sinensis</name>
    <dbReference type="NCBI Taxonomy" id="176090"/>
    <lineage>
        <taxon>Bacteria</taxon>
        <taxon>Bacillati</taxon>
        <taxon>Bacillota</taxon>
        <taxon>Bacilli</taxon>
        <taxon>Lactobacillales</taxon>
        <taxon>Streptococcaceae</taxon>
        <taxon>Streptococcus</taxon>
    </lineage>
</organism>
<dbReference type="EMBL" id="JPEN01000038">
    <property type="protein sequence ID" value="KGM37711.1"/>
    <property type="molecule type" value="Genomic_DNA"/>
</dbReference>
<dbReference type="AlphaFoldDB" id="A0A0A0DG52"/>
<gene>
    <name evidence="4" type="ORF">SSIN_0505</name>
</gene>
<dbReference type="InterPro" id="IPR010982">
    <property type="entry name" value="Lambda_DNA-bd_dom_sf"/>
</dbReference>
<sequence>MQVGKQIQHYRKEKNLSQDDLAEIIFVSRQSISNWERGATYPDIQNLLLLSKVFEVSLDKLVKGDLETMKQIIHDQEFMRYQKDGVVFSLLLIGSPIISIPLILYLDWYGIAISCLIFVIAMFYALRIEKFKKKHNLRTYRQIVAYDQGRSLSEIEEAEERGKAPYQRIILPVLFGLGIGAIALLFYWVLLTFFPIK</sequence>
<dbReference type="eggNOG" id="COG1476">
    <property type="taxonomic scope" value="Bacteria"/>
</dbReference>
<dbReference type="SUPFAM" id="SSF47413">
    <property type="entry name" value="lambda repressor-like DNA-binding domains"/>
    <property type="match status" value="1"/>
</dbReference>
<dbReference type="Gene3D" id="1.10.260.40">
    <property type="entry name" value="lambda repressor-like DNA-binding domains"/>
    <property type="match status" value="1"/>
</dbReference>
<evidence type="ECO:0000256" key="2">
    <source>
        <dbReference type="SAM" id="Phobius"/>
    </source>
</evidence>
<keyword evidence="2" id="KW-1133">Transmembrane helix</keyword>
<reference evidence="4 5" key="1">
    <citation type="submission" date="2014-06" db="EMBL/GenBank/DDBJ databases">
        <authorList>
            <person name="Teng J.L."/>
            <person name="Huang Y."/>
            <person name="Tse H."/>
            <person name="Lau S.K."/>
            <person name="Woo P.C."/>
        </authorList>
    </citation>
    <scope>NUCLEOTIDE SEQUENCE [LARGE SCALE GENOMIC DNA]</scope>
    <source>
        <strain evidence="4 5">HKU4</strain>
    </source>
</reference>
<feature type="transmembrane region" description="Helical" evidence="2">
    <location>
        <begin position="169"/>
        <end position="190"/>
    </location>
</feature>
<feature type="domain" description="HTH cro/C1-type" evidence="3">
    <location>
        <begin position="7"/>
        <end position="61"/>
    </location>
</feature>
<keyword evidence="5" id="KW-1185">Reference proteome</keyword>
<dbReference type="Proteomes" id="UP000030019">
    <property type="component" value="Unassembled WGS sequence"/>
</dbReference>
<evidence type="ECO:0000313" key="5">
    <source>
        <dbReference type="Proteomes" id="UP000030019"/>
    </source>
</evidence>
<proteinExistence type="predicted"/>
<dbReference type="PATRIC" id="fig|176090.4.peg.499"/>